<accession>A0ABX0JW13</accession>
<dbReference type="InterPro" id="IPR009056">
    <property type="entry name" value="Cyt_c-like_dom"/>
</dbReference>
<reference evidence="9 10" key="1">
    <citation type="journal article" date="2020" name="Int. J. Syst. Evol. Microbiol.">
        <title>Novel acetic acid bacteria from cider fermentations: Acetobacter conturbans sp. nov. and Acetobacter fallax sp. nov.</title>
        <authorList>
            <person name="Sombolestani A.S."/>
            <person name="Cleenwerck I."/>
            <person name="Cnockaert M."/>
            <person name="Borremans W."/>
            <person name="Wieme A.D."/>
            <person name="De Vuyst L."/>
            <person name="Vandamme P."/>
        </authorList>
    </citation>
    <scope>NUCLEOTIDE SEQUENCE [LARGE SCALE GENOMIC DNA]</scope>
    <source>
        <strain evidence="9 10">LMG 1627</strain>
    </source>
</reference>
<evidence type="ECO:0000313" key="9">
    <source>
        <dbReference type="EMBL" id="NHN87416.1"/>
    </source>
</evidence>
<dbReference type="Proteomes" id="UP000631653">
    <property type="component" value="Unassembled WGS sequence"/>
</dbReference>
<dbReference type="InterPro" id="IPR051395">
    <property type="entry name" value="Cytochrome_c_Peroxidase/MauG"/>
</dbReference>
<organism evidence="9 10">
    <name type="scientific">Acetobacter conturbans</name>
    <dbReference type="NCBI Taxonomy" id="1737472"/>
    <lineage>
        <taxon>Bacteria</taxon>
        <taxon>Pseudomonadati</taxon>
        <taxon>Pseudomonadota</taxon>
        <taxon>Alphaproteobacteria</taxon>
        <taxon>Acetobacterales</taxon>
        <taxon>Acetobacteraceae</taxon>
        <taxon>Acetobacter</taxon>
    </lineage>
</organism>
<dbReference type="Gene3D" id="1.10.760.10">
    <property type="entry name" value="Cytochrome c-like domain"/>
    <property type="match status" value="2"/>
</dbReference>
<sequence length="391" mass="42764">MAEIGKAIFYDKSLSGSGKLSCASCHDPHNHYGPSGASSVFLGGSALSDEGKRTIPSLTYLERQPAFSIGPDDPASEGENAPVLPASTAAAAHGAKSATNTQSSATNLVPQGGLFWDGRADTLQQQARGPLYDPAEMASTPHKVLATLENAPYGEPLKQFAGPAGERSPAFLLDEAMFALARYQIEESSFHPYSSKFDDWLEGKDHFTAAEVRGYRLFNDPAKGNCAACHVDTVGRNRLPPLFTDHQYEALGIPRNKALKKTHDASYYDVGVCDQPADGRFPVGDYCGMFTTPTLRNAATRKVFFHNGVFHSLDDVMDFYVLRDLQPGRFYSRDSHGKVVLYDDIPKKYRKNVDVSDAPFDRKPGDKPALTEDERQAIIAFLKTLTDRKSD</sequence>
<keyword evidence="5" id="KW-0560">Oxidoreductase</keyword>
<evidence type="ECO:0000256" key="7">
    <source>
        <dbReference type="PROSITE-ProRule" id="PRU00433"/>
    </source>
</evidence>
<evidence type="ECO:0000313" key="10">
    <source>
        <dbReference type="Proteomes" id="UP000631653"/>
    </source>
</evidence>
<dbReference type="Pfam" id="PF03150">
    <property type="entry name" value="CCP_MauG"/>
    <property type="match status" value="1"/>
</dbReference>
<evidence type="ECO:0000256" key="4">
    <source>
        <dbReference type="ARBA" id="ARBA00022729"/>
    </source>
</evidence>
<comment type="subcellular location">
    <subcellularLocation>
        <location evidence="1">Cell envelope</location>
    </subcellularLocation>
</comment>
<name>A0ABX0JW13_9PROT</name>
<dbReference type="EMBL" id="WOSY01000001">
    <property type="protein sequence ID" value="NHN87416.1"/>
    <property type="molecule type" value="Genomic_DNA"/>
</dbReference>
<evidence type="ECO:0000256" key="5">
    <source>
        <dbReference type="ARBA" id="ARBA00023002"/>
    </source>
</evidence>
<keyword evidence="6 7" id="KW-0408">Iron</keyword>
<dbReference type="InterPro" id="IPR036909">
    <property type="entry name" value="Cyt_c-like_dom_sf"/>
</dbReference>
<dbReference type="SUPFAM" id="SSF46626">
    <property type="entry name" value="Cytochrome c"/>
    <property type="match status" value="2"/>
</dbReference>
<protein>
    <submittedName>
        <fullName evidence="9">Cytochrome-c peroxidase</fullName>
    </submittedName>
</protein>
<dbReference type="InterPro" id="IPR004852">
    <property type="entry name" value="Di-haem_cyt_c_peroxidsae"/>
</dbReference>
<evidence type="ECO:0000256" key="6">
    <source>
        <dbReference type="ARBA" id="ARBA00023004"/>
    </source>
</evidence>
<keyword evidence="9" id="KW-0575">Peroxidase</keyword>
<evidence type="ECO:0000259" key="8">
    <source>
        <dbReference type="PROSITE" id="PS51007"/>
    </source>
</evidence>
<dbReference type="PANTHER" id="PTHR30600">
    <property type="entry name" value="CYTOCHROME C PEROXIDASE-RELATED"/>
    <property type="match status" value="1"/>
</dbReference>
<proteinExistence type="predicted"/>
<dbReference type="PANTHER" id="PTHR30600:SF10">
    <property type="entry name" value="BLL6722 PROTEIN"/>
    <property type="match status" value="1"/>
</dbReference>
<evidence type="ECO:0000256" key="3">
    <source>
        <dbReference type="ARBA" id="ARBA00022723"/>
    </source>
</evidence>
<keyword evidence="2 7" id="KW-0349">Heme</keyword>
<keyword evidence="3 7" id="KW-0479">Metal-binding</keyword>
<keyword evidence="4" id="KW-0732">Signal</keyword>
<evidence type="ECO:0000256" key="1">
    <source>
        <dbReference type="ARBA" id="ARBA00004196"/>
    </source>
</evidence>
<gene>
    <name evidence="9" type="ORF">GOB81_02035</name>
</gene>
<feature type="domain" description="Cytochrome c" evidence="8">
    <location>
        <begin position="209"/>
        <end position="386"/>
    </location>
</feature>
<dbReference type="PROSITE" id="PS51007">
    <property type="entry name" value="CYTC"/>
    <property type="match status" value="1"/>
</dbReference>
<comment type="caution">
    <text evidence="9">The sequence shown here is derived from an EMBL/GenBank/DDBJ whole genome shotgun (WGS) entry which is preliminary data.</text>
</comment>
<keyword evidence="10" id="KW-1185">Reference proteome</keyword>
<evidence type="ECO:0000256" key="2">
    <source>
        <dbReference type="ARBA" id="ARBA00022617"/>
    </source>
</evidence>
<dbReference type="GO" id="GO:0004601">
    <property type="term" value="F:peroxidase activity"/>
    <property type="evidence" value="ECO:0007669"/>
    <property type="project" value="UniProtKB-KW"/>
</dbReference>